<dbReference type="SMR" id="A0A076EF16"/>
<dbReference type="HAMAP" id="MF_01357">
    <property type="entry name" value="NDH1_NuoC"/>
    <property type="match status" value="1"/>
</dbReference>
<dbReference type="PROSITE" id="PS00542">
    <property type="entry name" value="COMPLEX1_30K"/>
    <property type="match status" value="1"/>
</dbReference>
<dbReference type="Gene3D" id="3.30.460.80">
    <property type="entry name" value="NADH:ubiquinone oxidoreductase, 30kDa subunit"/>
    <property type="match status" value="1"/>
</dbReference>
<dbReference type="SUPFAM" id="SSF143243">
    <property type="entry name" value="Nqo5-like"/>
    <property type="match status" value="1"/>
</dbReference>
<evidence type="ECO:0000256" key="8">
    <source>
        <dbReference type="RuleBase" id="RU003456"/>
    </source>
</evidence>
<evidence type="ECO:0000256" key="6">
    <source>
        <dbReference type="ARBA" id="ARBA00023075"/>
    </source>
</evidence>
<dbReference type="FunFam" id="3.30.460.80:FF:000002">
    <property type="entry name" value="NADH dehydrogenase iron-sulfur protein 3, mitochondrial"/>
    <property type="match status" value="1"/>
</dbReference>
<accession>A0A076EF16</accession>
<keyword evidence="5 8" id="KW-0520">NAD</keyword>
<evidence type="ECO:0000259" key="9">
    <source>
        <dbReference type="Pfam" id="PF00329"/>
    </source>
</evidence>
<organism evidence="10">
    <name type="scientific">Chlorella sorokiniana</name>
    <name type="common">Freshwater green alga</name>
    <dbReference type="NCBI Taxonomy" id="3076"/>
    <lineage>
        <taxon>Eukaryota</taxon>
        <taxon>Viridiplantae</taxon>
        <taxon>Chlorophyta</taxon>
        <taxon>core chlorophytes</taxon>
        <taxon>Trebouxiophyceae</taxon>
        <taxon>Chlorellales</taxon>
        <taxon>Chlorellaceae</taxon>
        <taxon>Chlorella clade</taxon>
        <taxon>Chlorella</taxon>
    </lineage>
</organism>
<gene>
    <name evidence="10" type="primary">nad9</name>
</gene>
<keyword evidence="6" id="KW-0830">Ubiquinone</keyword>
<keyword evidence="3 8" id="KW-0813">Transport</keyword>
<evidence type="ECO:0000256" key="3">
    <source>
        <dbReference type="ARBA" id="ARBA00022448"/>
    </source>
</evidence>
<evidence type="ECO:0000256" key="2">
    <source>
        <dbReference type="ARBA" id="ARBA00007569"/>
    </source>
</evidence>
<dbReference type="GO" id="GO:0016020">
    <property type="term" value="C:membrane"/>
    <property type="evidence" value="ECO:0007669"/>
    <property type="project" value="UniProtKB-ARBA"/>
</dbReference>
<dbReference type="InterPro" id="IPR010218">
    <property type="entry name" value="NADH_DH_suC"/>
</dbReference>
<dbReference type="InterPro" id="IPR020396">
    <property type="entry name" value="NADH_UbQ_OxRdtase_CS"/>
</dbReference>
<dbReference type="GO" id="GO:0016651">
    <property type="term" value="F:oxidoreductase activity, acting on NAD(P)H"/>
    <property type="evidence" value="ECO:0007669"/>
    <property type="project" value="InterPro"/>
</dbReference>
<dbReference type="GeneID" id="20004146"/>
<dbReference type="AlphaFoldDB" id="A0A076EF16"/>
<dbReference type="EMBL" id="KJ742377">
    <property type="protein sequence ID" value="AII02110.1"/>
    <property type="molecule type" value="Genomic_DNA"/>
</dbReference>
<comment type="subcellular location">
    <subcellularLocation>
        <location evidence="1">Mitochondrion</location>
    </subcellularLocation>
</comment>
<dbReference type="PANTHER" id="PTHR10884">
    <property type="entry name" value="NADH DEHYDROGENASE UBIQUINONE IRON-SULFUR PROTEIN 3"/>
    <property type="match status" value="1"/>
</dbReference>
<name>A0A076EF16_CHLSO</name>
<sequence>MKIFFMIENFAKSLIKIVPKWIQYFVYHRNELILYVYPNYLICFLYFLRDHMNTQYKVLIDVTAVDYPSRPLRFEVVYNLLSVEFNARIRIKTCVDEITPLVSSTQVYSSAGWWEREVWDMFGIFFSNHPDLRRILTDYGFQGHPLRKDFPLTGYVEVRYDDSEKRVITESLELTQEFRFFDFSSPWEQIEKTS</sequence>
<reference evidence="10" key="1">
    <citation type="submission" date="2014-04" db="EMBL/GenBank/DDBJ databases">
        <title>Chlorella sorokiniana complete mitochondrial genome.</title>
        <authorList>
            <person name="Fan W."/>
            <person name="Mower J.P."/>
        </authorList>
    </citation>
    <scope>NUCLEOTIDE SEQUENCE</scope>
    <source>
        <strain evidence="10">1230</strain>
    </source>
</reference>
<dbReference type="InterPro" id="IPR037232">
    <property type="entry name" value="NADH_quin_OxRdtase_su_C/D-like"/>
</dbReference>
<comment type="catalytic activity">
    <reaction evidence="7">
        <text>a ubiquinone + NADH + 5 H(+)(in) = a ubiquinol + NAD(+) + 4 H(+)(out)</text>
        <dbReference type="Rhea" id="RHEA:29091"/>
        <dbReference type="Rhea" id="RHEA-COMP:9565"/>
        <dbReference type="Rhea" id="RHEA-COMP:9566"/>
        <dbReference type="ChEBI" id="CHEBI:15378"/>
        <dbReference type="ChEBI" id="CHEBI:16389"/>
        <dbReference type="ChEBI" id="CHEBI:17976"/>
        <dbReference type="ChEBI" id="CHEBI:57540"/>
        <dbReference type="ChEBI" id="CHEBI:57945"/>
        <dbReference type="EC" id="7.1.1.2"/>
    </reaction>
</comment>
<dbReference type="InterPro" id="IPR001268">
    <property type="entry name" value="NADH_UbQ_OxRdtase_30kDa_su"/>
</dbReference>
<dbReference type="NCBIfam" id="NF004733">
    <property type="entry name" value="PRK06074.1-5"/>
    <property type="match status" value="1"/>
</dbReference>
<evidence type="ECO:0000256" key="1">
    <source>
        <dbReference type="ARBA" id="ARBA00004173"/>
    </source>
</evidence>
<dbReference type="RefSeq" id="YP_009049976.1">
    <property type="nucleotide sequence ID" value="NC_024626.1"/>
</dbReference>
<comment type="similarity">
    <text evidence="2 8">Belongs to the complex I 30 kDa subunit family.</text>
</comment>
<keyword evidence="4 8" id="KW-1278">Translocase</keyword>
<geneLocation type="mitochondrion" evidence="10"/>
<dbReference type="NCBIfam" id="TIGR01961">
    <property type="entry name" value="NuoC_fam"/>
    <property type="match status" value="1"/>
</dbReference>
<dbReference type="Pfam" id="PF00329">
    <property type="entry name" value="Complex1_30kDa"/>
    <property type="match status" value="1"/>
</dbReference>
<feature type="domain" description="NADH:ubiquinone oxidoreductase 30kDa subunit" evidence="9">
    <location>
        <begin position="35"/>
        <end position="155"/>
    </location>
</feature>
<protein>
    <submittedName>
        <fullName evidence="10">NADH dehydrogenase subunit 9</fullName>
    </submittedName>
</protein>
<dbReference type="GO" id="GO:0005739">
    <property type="term" value="C:mitochondrion"/>
    <property type="evidence" value="ECO:0007669"/>
    <property type="project" value="UniProtKB-SubCell"/>
</dbReference>
<evidence type="ECO:0000256" key="5">
    <source>
        <dbReference type="ARBA" id="ARBA00023027"/>
    </source>
</evidence>
<evidence type="ECO:0000313" key="10">
    <source>
        <dbReference type="EMBL" id="AII02110.1"/>
    </source>
</evidence>
<dbReference type="GO" id="GO:0008137">
    <property type="term" value="F:NADH dehydrogenase (ubiquinone) activity"/>
    <property type="evidence" value="ECO:0007669"/>
    <property type="project" value="UniProtKB-EC"/>
</dbReference>
<evidence type="ECO:0000256" key="7">
    <source>
        <dbReference type="ARBA" id="ARBA00049551"/>
    </source>
</evidence>
<dbReference type="PANTHER" id="PTHR10884:SF14">
    <property type="entry name" value="NADH DEHYDROGENASE [UBIQUINONE] IRON-SULFUR PROTEIN 3, MITOCHONDRIAL"/>
    <property type="match status" value="1"/>
</dbReference>
<evidence type="ECO:0000256" key="4">
    <source>
        <dbReference type="ARBA" id="ARBA00022967"/>
    </source>
</evidence>
<proteinExistence type="inferred from homology"/>
<keyword evidence="10" id="KW-0496">Mitochondrion</keyword>